<dbReference type="Proteomes" id="UP001165160">
    <property type="component" value="Unassembled WGS sequence"/>
</dbReference>
<evidence type="ECO:0000313" key="3">
    <source>
        <dbReference type="Proteomes" id="UP001165160"/>
    </source>
</evidence>
<keyword evidence="3" id="KW-1185">Reference proteome</keyword>
<evidence type="ECO:0000256" key="1">
    <source>
        <dbReference type="SAM" id="MobiDB-lite"/>
    </source>
</evidence>
<feature type="compositionally biased region" description="Basic and acidic residues" evidence="1">
    <location>
        <begin position="140"/>
        <end position="151"/>
    </location>
</feature>
<feature type="region of interest" description="Disordered" evidence="1">
    <location>
        <begin position="186"/>
        <end position="207"/>
    </location>
</feature>
<proteinExistence type="predicted"/>
<dbReference type="AlphaFoldDB" id="A0A9W6Z6D1"/>
<feature type="compositionally biased region" description="Basic and acidic residues" evidence="1">
    <location>
        <begin position="20"/>
        <end position="31"/>
    </location>
</feature>
<accession>A0A9W6Z6D1</accession>
<protein>
    <submittedName>
        <fullName evidence="2">Uncharacterized protein</fullName>
    </submittedName>
</protein>
<evidence type="ECO:0000313" key="2">
    <source>
        <dbReference type="EMBL" id="GMH46591.1"/>
    </source>
</evidence>
<sequence length="309" mass="35611">MSVASEPPQSTRQSTARESASARESARKEYYDATDSGFPAPVKYVYPPDASISLTAPYKDYFSPKNHTKHQGSERPVVQTNVMHLMSDRDPELVKERQGRIHAHKKAFEADPSVFKGKKSLDSFATYMEAANIMKDIIGDSRQVRDPHDRCPPSTGYSFSRVPKHIDDRPDSYDYDDQWFETRTRGYSPGHVRSLSPPPGERTGSWLGKLESVDSTVSFDDQTYRQSFTRGQPVLETRYSSITLGKEWSKFRAQRVKENKVKKEIRDELARRQEENIKHRDETYKYIADFEKNAPIEKRKGHESDDEDF</sequence>
<dbReference type="EMBL" id="BRXX01000549">
    <property type="protein sequence ID" value="GMH46591.1"/>
    <property type="molecule type" value="Genomic_DNA"/>
</dbReference>
<organism evidence="2 3">
    <name type="scientific">Triparma verrucosa</name>
    <dbReference type="NCBI Taxonomy" id="1606542"/>
    <lineage>
        <taxon>Eukaryota</taxon>
        <taxon>Sar</taxon>
        <taxon>Stramenopiles</taxon>
        <taxon>Ochrophyta</taxon>
        <taxon>Bolidophyceae</taxon>
        <taxon>Parmales</taxon>
        <taxon>Triparmaceae</taxon>
        <taxon>Triparma</taxon>
    </lineage>
</organism>
<feature type="region of interest" description="Disordered" evidence="1">
    <location>
        <begin position="140"/>
        <end position="170"/>
    </location>
</feature>
<feature type="region of interest" description="Disordered" evidence="1">
    <location>
        <begin position="1"/>
        <end position="38"/>
    </location>
</feature>
<feature type="compositionally biased region" description="Low complexity" evidence="1">
    <location>
        <begin position="10"/>
        <end position="19"/>
    </location>
</feature>
<comment type="caution">
    <text evidence="2">The sequence shown here is derived from an EMBL/GenBank/DDBJ whole genome shotgun (WGS) entry which is preliminary data.</text>
</comment>
<reference evidence="3" key="1">
    <citation type="journal article" date="2023" name="Commun. Biol.">
        <title>Genome analysis of Parmales, the sister group of diatoms, reveals the evolutionary specialization of diatoms from phago-mixotrophs to photoautotrophs.</title>
        <authorList>
            <person name="Ban H."/>
            <person name="Sato S."/>
            <person name="Yoshikawa S."/>
            <person name="Yamada K."/>
            <person name="Nakamura Y."/>
            <person name="Ichinomiya M."/>
            <person name="Sato N."/>
            <person name="Blanc-Mathieu R."/>
            <person name="Endo H."/>
            <person name="Kuwata A."/>
            <person name="Ogata H."/>
        </authorList>
    </citation>
    <scope>NUCLEOTIDE SEQUENCE [LARGE SCALE GENOMIC DNA]</scope>
    <source>
        <strain evidence="3">NIES 3699</strain>
    </source>
</reference>
<gene>
    <name evidence="2" type="ORF">TrVE_jg8882</name>
</gene>
<name>A0A9W6Z6D1_9STRA</name>